<protein>
    <submittedName>
        <fullName evidence="1">Uncharacterized protein</fullName>
    </submittedName>
</protein>
<proteinExistence type="predicted"/>
<reference evidence="1 2" key="1">
    <citation type="submission" date="2022-08" db="EMBL/GenBank/DDBJ databases">
        <title>Myroides zhujiangensis sp. nov., a novel bacterium isolated from sediment in the Pearl River Estuary.</title>
        <authorList>
            <person name="Cui L."/>
        </authorList>
    </citation>
    <scope>NUCLEOTIDE SEQUENCE [LARGE SCALE GENOMIC DNA]</scope>
    <source>
        <strain evidence="1 2">SCSIO 72103</strain>
    </source>
</reference>
<accession>A0ABY5NWG6</accession>
<keyword evidence="2" id="KW-1185">Reference proteome</keyword>
<dbReference type="EMBL" id="CP102382">
    <property type="protein sequence ID" value="UUV22722.1"/>
    <property type="molecule type" value="Genomic_DNA"/>
</dbReference>
<sequence length="70" mass="8473">MRVINETKKIRDNRYLIKFNNTPDFNVLSEIHIDKKLVKGDSIYKPLFSNEILIYRKNEANKYELFHTNK</sequence>
<name>A0ABY5NWG6_9FLAO</name>
<evidence type="ECO:0000313" key="2">
    <source>
        <dbReference type="Proteomes" id="UP001317001"/>
    </source>
</evidence>
<dbReference type="Proteomes" id="UP001317001">
    <property type="component" value="Chromosome"/>
</dbReference>
<dbReference type="RefSeq" id="WP_257500634.1">
    <property type="nucleotide sequence ID" value="NZ_CP102382.1"/>
</dbReference>
<gene>
    <name evidence="1" type="ORF">NPX36_06690</name>
</gene>
<evidence type="ECO:0000313" key="1">
    <source>
        <dbReference type="EMBL" id="UUV22722.1"/>
    </source>
</evidence>
<organism evidence="1 2">
    <name type="scientific">Paenimyroides aestuarii</name>
    <dbReference type="NCBI Taxonomy" id="2968490"/>
    <lineage>
        <taxon>Bacteria</taxon>
        <taxon>Pseudomonadati</taxon>
        <taxon>Bacteroidota</taxon>
        <taxon>Flavobacteriia</taxon>
        <taxon>Flavobacteriales</taxon>
        <taxon>Flavobacteriaceae</taxon>
        <taxon>Paenimyroides</taxon>
    </lineage>
</organism>